<keyword evidence="5" id="KW-0547">Nucleotide-binding</keyword>
<dbReference type="GO" id="GO:0008564">
    <property type="term" value="F:protein-exporting ATPase activity"/>
    <property type="evidence" value="ECO:0007669"/>
    <property type="project" value="UniProtKB-EC"/>
</dbReference>
<dbReference type="Proteomes" id="UP000240739">
    <property type="component" value="Unassembled WGS sequence"/>
</dbReference>
<keyword evidence="4" id="KW-0963">Cytoplasm</keyword>
<dbReference type="FunFam" id="3.40.50.12240:FF:000002">
    <property type="entry name" value="Flagellum-specific ATP synthase FliI"/>
    <property type="match status" value="1"/>
</dbReference>
<dbReference type="InterPro" id="IPR050053">
    <property type="entry name" value="ATPase_alpha/beta_chains"/>
</dbReference>
<dbReference type="SMART" id="SM00382">
    <property type="entry name" value="AAA"/>
    <property type="match status" value="1"/>
</dbReference>
<sequence length="485" mass="50176">MTAGLAERLGAHAATVRRADLHRRRGRVTDLIGLIVEATGLEAEVGEVCEIETGRDRPPTPAEVVGFRAGRTLLMPLGELVGIGPGDRVTAMGAPVRVPTGASLLGRVLDGLGRPIDGGPPLALGDDLVLASVEASPPSPMERPRITDRVSLGVRALDALVPCGRGQRLGIFAGSGVGKSSLLGMIARATEADVNVICLVGERGREVREFLDRDLGPEGLARSVVVVATSDQPALVRIKAALTATTIAESFRDMGADVLLMMDSVTRFAMAQREIGLAIGEPPATRGYTPSVFALLPKLLERSGTSALGSITGLYTVLVDGDDMNEPIADAVRSILDGHVVLTRELAHQGHYPAVDVLQSVSRLVGEIMDPAARAAATELRALMAAEKDKRDLVAIGAYERGTDPVADRAIDLKPAIDAFLKQTVDERPDALAADAALAAVVGGAAGVVPGIVEGSVAADPAVGLPADPQHAASPSAIPPLNLAV</sequence>
<dbReference type="CDD" id="cd18117">
    <property type="entry name" value="ATP-synt_flagellum-secretory_path_III_N"/>
    <property type="match status" value="1"/>
</dbReference>
<evidence type="ECO:0000313" key="14">
    <source>
        <dbReference type="EMBL" id="PTL59173.1"/>
    </source>
</evidence>
<dbReference type="Pfam" id="PF02874">
    <property type="entry name" value="ATP-synt_ab_N"/>
    <property type="match status" value="1"/>
</dbReference>
<dbReference type="GO" id="GO:0046933">
    <property type="term" value="F:proton-transporting ATP synthase activity, rotational mechanism"/>
    <property type="evidence" value="ECO:0007669"/>
    <property type="project" value="TreeGrafter"/>
</dbReference>
<keyword evidence="7" id="KW-0653">Protein transport</keyword>
<keyword evidence="6" id="KW-0067">ATP-binding</keyword>
<evidence type="ECO:0000259" key="13">
    <source>
        <dbReference type="SMART" id="SM00382"/>
    </source>
</evidence>
<reference evidence="14 15" key="1">
    <citation type="submission" date="2018-03" db="EMBL/GenBank/DDBJ databases">
        <title>Aquarubrobacter algicola gen. nov., sp. nov., a novel actinobacterium isolated from shallow eutrophic lake during the end of cyanobacterial harmful algal blooms.</title>
        <authorList>
            <person name="Chun S.J."/>
        </authorList>
    </citation>
    <scope>NUCLEOTIDE SEQUENCE [LARGE SCALE GENOMIC DNA]</scope>
    <source>
        <strain evidence="14 15">Seoho-28</strain>
    </source>
</reference>
<accession>A0A2T4UIW4</accession>
<dbReference type="NCBIfam" id="TIGR01026">
    <property type="entry name" value="fliI_yscN"/>
    <property type="match status" value="1"/>
</dbReference>
<keyword evidence="15" id="KW-1185">Reference proteome</keyword>
<evidence type="ECO:0000256" key="8">
    <source>
        <dbReference type="ARBA" id="ARBA00022967"/>
    </source>
</evidence>
<evidence type="ECO:0000256" key="3">
    <source>
        <dbReference type="ARBA" id="ARBA00022475"/>
    </source>
</evidence>
<dbReference type="GO" id="GO:0005524">
    <property type="term" value="F:ATP binding"/>
    <property type="evidence" value="ECO:0007669"/>
    <property type="project" value="UniProtKB-KW"/>
</dbReference>
<dbReference type="InterPro" id="IPR027417">
    <property type="entry name" value="P-loop_NTPase"/>
</dbReference>
<keyword evidence="3" id="KW-1003">Cell membrane</keyword>
<evidence type="ECO:0000256" key="11">
    <source>
        <dbReference type="ARBA" id="ARBA00023196"/>
    </source>
</evidence>
<evidence type="ECO:0000256" key="4">
    <source>
        <dbReference type="ARBA" id="ARBA00022490"/>
    </source>
</evidence>
<dbReference type="EC" id="3.6.3.14" evidence="14"/>
<dbReference type="Pfam" id="PF00006">
    <property type="entry name" value="ATP-synt_ab"/>
    <property type="match status" value="1"/>
</dbReference>
<dbReference type="GO" id="GO:0016887">
    <property type="term" value="F:ATP hydrolysis activity"/>
    <property type="evidence" value="ECO:0007669"/>
    <property type="project" value="InterPro"/>
</dbReference>
<dbReference type="Pfam" id="PF18269">
    <property type="entry name" value="T3SS_ATPase_C"/>
    <property type="match status" value="1"/>
</dbReference>
<dbReference type="GO" id="GO:0030254">
    <property type="term" value="P:protein secretion by the type III secretion system"/>
    <property type="evidence" value="ECO:0007669"/>
    <property type="project" value="InterPro"/>
</dbReference>
<keyword evidence="11" id="KW-0066">ATP synthesis</keyword>
<dbReference type="SUPFAM" id="SSF52540">
    <property type="entry name" value="P-loop containing nucleoside triphosphate hydrolases"/>
    <property type="match status" value="1"/>
</dbReference>
<dbReference type="InterPro" id="IPR005714">
    <property type="entry name" value="ATPase_T3SS_FliI/YscN"/>
</dbReference>
<dbReference type="GO" id="GO:0005737">
    <property type="term" value="C:cytoplasm"/>
    <property type="evidence" value="ECO:0007669"/>
    <property type="project" value="UniProtKB-SubCell"/>
</dbReference>
<evidence type="ECO:0000256" key="5">
    <source>
        <dbReference type="ARBA" id="ARBA00022741"/>
    </source>
</evidence>
<comment type="subcellular location">
    <subcellularLocation>
        <location evidence="1">Cytoplasm</location>
    </subcellularLocation>
</comment>
<evidence type="ECO:0000256" key="7">
    <source>
        <dbReference type="ARBA" id="ARBA00022927"/>
    </source>
</evidence>
<evidence type="ECO:0000256" key="10">
    <source>
        <dbReference type="ARBA" id="ARBA00023136"/>
    </source>
</evidence>
<dbReference type="PANTHER" id="PTHR15184">
    <property type="entry name" value="ATP SYNTHASE"/>
    <property type="match status" value="1"/>
</dbReference>
<dbReference type="GO" id="GO:0030257">
    <property type="term" value="C:type III protein secretion system complex"/>
    <property type="evidence" value="ECO:0007669"/>
    <property type="project" value="InterPro"/>
</dbReference>
<evidence type="ECO:0000256" key="9">
    <source>
        <dbReference type="ARBA" id="ARBA00023065"/>
    </source>
</evidence>
<dbReference type="EMBL" id="PYYB01000001">
    <property type="protein sequence ID" value="PTL59173.1"/>
    <property type="molecule type" value="Genomic_DNA"/>
</dbReference>
<comment type="catalytic activity">
    <reaction evidence="12">
        <text>ATP + H2O + cellular proteinSide 1 = ADP + phosphate + cellular proteinSide 2.</text>
        <dbReference type="EC" id="7.4.2.8"/>
    </reaction>
</comment>
<protein>
    <submittedName>
        <fullName evidence="14">Flagellum-specific ATP synthase FliI</fullName>
        <ecNumber evidence="14">3.6.3.14</ecNumber>
    </submittedName>
</protein>
<evidence type="ECO:0000256" key="2">
    <source>
        <dbReference type="ARBA" id="ARBA00022448"/>
    </source>
</evidence>
<dbReference type="InterPro" id="IPR000194">
    <property type="entry name" value="ATPase_F1/V1/A1_a/bsu_nucl-bd"/>
</dbReference>
<dbReference type="InterPro" id="IPR004100">
    <property type="entry name" value="ATPase_F1/V1/A1_a/bsu_N"/>
</dbReference>
<evidence type="ECO:0000256" key="1">
    <source>
        <dbReference type="ARBA" id="ARBA00004496"/>
    </source>
</evidence>
<dbReference type="InterPro" id="IPR040627">
    <property type="entry name" value="T3SS_ATPase_C"/>
</dbReference>
<dbReference type="Gene3D" id="3.40.50.12240">
    <property type="match status" value="1"/>
</dbReference>
<organism evidence="14 15">
    <name type="scientific">Paraconexibacter algicola</name>
    <dbReference type="NCBI Taxonomy" id="2133960"/>
    <lineage>
        <taxon>Bacteria</taxon>
        <taxon>Bacillati</taxon>
        <taxon>Actinomycetota</taxon>
        <taxon>Thermoleophilia</taxon>
        <taxon>Solirubrobacterales</taxon>
        <taxon>Paraconexibacteraceae</taxon>
        <taxon>Paraconexibacter</taxon>
    </lineage>
</organism>
<keyword evidence="14" id="KW-0378">Hydrolase</keyword>
<evidence type="ECO:0000313" key="15">
    <source>
        <dbReference type="Proteomes" id="UP000240739"/>
    </source>
</evidence>
<keyword evidence="8" id="KW-1278">Translocase</keyword>
<dbReference type="InterPro" id="IPR020003">
    <property type="entry name" value="ATPase_a/bsu_AS"/>
</dbReference>
<dbReference type="CDD" id="cd01136">
    <property type="entry name" value="ATPase_flagellum-secretory_path_III"/>
    <property type="match status" value="1"/>
</dbReference>
<dbReference type="AlphaFoldDB" id="A0A2T4UIW4"/>
<keyword evidence="2" id="KW-0813">Transport</keyword>
<keyword evidence="11" id="KW-0139">CF(1)</keyword>
<dbReference type="OrthoDB" id="9801639at2"/>
<dbReference type="PANTHER" id="PTHR15184:SF9">
    <property type="entry name" value="SPI-1 TYPE 3 SECRETION SYSTEM ATPASE"/>
    <property type="match status" value="1"/>
</dbReference>
<dbReference type="GO" id="GO:0045259">
    <property type="term" value="C:proton-transporting ATP synthase complex"/>
    <property type="evidence" value="ECO:0007669"/>
    <property type="project" value="UniProtKB-KW"/>
</dbReference>
<keyword evidence="10" id="KW-0472">Membrane</keyword>
<evidence type="ECO:0000256" key="6">
    <source>
        <dbReference type="ARBA" id="ARBA00022840"/>
    </source>
</evidence>
<name>A0A2T4UIW4_9ACTN</name>
<dbReference type="InterPro" id="IPR003593">
    <property type="entry name" value="AAA+_ATPase"/>
</dbReference>
<comment type="caution">
    <text evidence="14">The sequence shown here is derived from an EMBL/GenBank/DDBJ whole genome shotgun (WGS) entry which is preliminary data.</text>
</comment>
<dbReference type="RefSeq" id="WP_107567609.1">
    <property type="nucleotide sequence ID" value="NZ_PYYB01000001.1"/>
</dbReference>
<proteinExistence type="predicted"/>
<feature type="domain" description="AAA+ ATPase" evidence="13">
    <location>
        <begin position="165"/>
        <end position="346"/>
    </location>
</feature>
<gene>
    <name evidence="14" type="primary">fliI</name>
    <name evidence="14" type="ORF">C7Y72_05680</name>
</gene>
<dbReference type="PROSITE" id="PS00152">
    <property type="entry name" value="ATPASE_ALPHA_BETA"/>
    <property type="match status" value="1"/>
</dbReference>
<evidence type="ECO:0000256" key="12">
    <source>
        <dbReference type="ARBA" id="ARBA00034006"/>
    </source>
</evidence>
<keyword evidence="9" id="KW-0406">Ion transport</keyword>